<dbReference type="KEGG" id="sata:C5746_01540"/>
<evidence type="ECO:0000313" key="2">
    <source>
        <dbReference type="Proteomes" id="UP000252698"/>
    </source>
</evidence>
<name>A0A2Z5J6D0_STRAR</name>
<accession>A0A2Z5J6D0</accession>
<protein>
    <submittedName>
        <fullName evidence="1">Uncharacterized protein</fullName>
    </submittedName>
</protein>
<dbReference type="AlphaFoldDB" id="A0A2Z5J6D0"/>
<evidence type="ECO:0000313" key="1">
    <source>
        <dbReference type="EMBL" id="AXE75876.1"/>
    </source>
</evidence>
<sequence>MGVHADQGEAAWPRRAASAGTVSNVFNHRDRVREGVRVRVELAIAVELQQYVWVARTWPHGRVNPETFSARVEGQELC</sequence>
<organism evidence="1 2">
    <name type="scientific">Streptomyces atratus</name>
    <dbReference type="NCBI Taxonomy" id="1893"/>
    <lineage>
        <taxon>Bacteria</taxon>
        <taxon>Bacillati</taxon>
        <taxon>Actinomycetota</taxon>
        <taxon>Actinomycetes</taxon>
        <taxon>Kitasatosporales</taxon>
        <taxon>Streptomycetaceae</taxon>
        <taxon>Streptomyces</taxon>
    </lineage>
</organism>
<proteinExistence type="predicted"/>
<gene>
    <name evidence="1" type="ORF">C5746_01540</name>
</gene>
<dbReference type="Proteomes" id="UP000252698">
    <property type="component" value="Chromosome"/>
</dbReference>
<dbReference type="EMBL" id="CP027306">
    <property type="protein sequence ID" value="AXE75876.1"/>
    <property type="molecule type" value="Genomic_DNA"/>
</dbReference>
<reference evidence="1 2" key="1">
    <citation type="journal article" date="2018" name="Front. Microbiol.">
        <title>Genome Sequencing of Streptomyces atratus SCSIOZH16 and Activation Production of Nocardamine via Metabolic Engineering.</title>
        <authorList>
            <person name="Li Y."/>
            <person name="Zhang C."/>
            <person name="Liu C."/>
            <person name="Ju J."/>
            <person name="Ma J."/>
        </authorList>
    </citation>
    <scope>NUCLEOTIDE SEQUENCE [LARGE SCALE GENOMIC DNA]</scope>
    <source>
        <strain evidence="1 2">SCSIO_ZH16</strain>
    </source>
</reference>